<dbReference type="OrthoDB" id="9803192at2"/>
<protein>
    <submittedName>
        <fullName evidence="2">Protoporphyrinogen oxidase</fullName>
    </submittedName>
</protein>
<dbReference type="PRINTS" id="PR00419">
    <property type="entry name" value="ADXRDTASE"/>
</dbReference>
<evidence type="ECO:0000259" key="1">
    <source>
        <dbReference type="Pfam" id="PF01593"/>
    </source>
</evidence>
<proteinExistence type="predicted"/>
<organism evidence="2 3">
    <name type="scientific">Lentzea xinjiangensis</name>
    <dbReference type="NCBI Taxonomy" id="402600"/>
    <lineage>
        <taxon>Bacteria</taxon>
        <taxon>Bacillati</taxon>
        <taxon>Actinomycetota</taxon>
        <taxon>Actinomycetes</taxon>
        <taxon>Pseudonocardiales</taxon>
        <taxon>Pseudonocardiaceae</taxon>
        <taxon>Lentzea</taxon>
    </lineage>
</organism>
<gene>
    <name evidence="2" type="ORF">SAMN05216188_105172</name>
</gene>
<dbReference type="RefSeq" id="WP_089951268.1">
    <property type="nucleotide sequence ID" value="NZ_FOFR01000005.1"/>
</dbReference>
<dbReference type="EMBL" id="FOFR01000005">
    <property type="protein sequence ID" value="SEQ80574.1"/>
    <property type="molecule type" value="Genomic_DNA"/>
</dbReference>
<dbReference type="AlphaFoldDB" id="A0A1H9J137"/>
<accession>A0A1H9J137</accession>
<dbReference type="NCBIfam" id="NF005560">
    <property type="entry name" value="PRK07233.1"/>
    <property type="match status" value="1"/>
</dbReference>
<evidence type="ECO:0000313" key="2">
    <source>
        <dbReference type="EMBL" id="SEQ80574.1"/>
    </source>
</evidence>
<feature type="domain" description="Amine oxidase" evidence="1">
    <location>
        <begin position="13"/>
        <end position="398"/>
    </location>
</feature>
<evidence type="ECO:0000313" key="3">
    <source>
        <dbReference type="Proteomes" id="UP000199352"/>
    </source>
</evidence>
<dbReference type="Proteomes" id="UP000199352">
    <property type="component" value="Unassembled WGS sequence"/>
</dbReference>
<sequence length="444" mass="49179">MPPRVVVIGGGVCGLATAHRLVREGLAVTLLEASDQLGGLGTFFSSRDRWVERFYHCVMPTDAALLALLDEVGLKESVGWRPTRMGMVVDGEHHSFNSALDLLRFRPLRLADRVRFGVVSLLLRRLGEGKDLDGVRTEDWLRGLYGDATWSTLLAPMFGAKFGSAFGDVPALYLWQRLGRERNDSVRGYPAGGYKSVIDALRASIEAGGGEIRTSAPVRRVETSLDRVLVTVAGGDTIEADHAVSTVPLPALRGIADEDLARRLPDVRLRYQGVVNTLFFLRKPLSGHYWAPVLRSGTDFDGIVEMSALTGTEPYDGRHLVYVMRYTDRESALYREDEAVISRRWTEQLLNLHKGLTMEDVDEVRTFKAPFVEPVYPLGYLSRRPAVEVPGTRLLLATTAHVYPNVTSWNSSVELAGSVTDLLLRDARRSPTQENTAWSADSAR</sequence>
<dbReference type="GO" id="GO:0016491">
    <property type="term" value="F:oxidoreductase activity"/>
    <property type="evidence" value="ECO:0007669"/>
    <property type="project" value="InterPro"/>
</dbReference>
<name>A0A1H9J137_9PSEU</name>
<dbReference type="InterPro" id="IPR002937">
    <property type="entry name" value="Amino_oxidase"/>
</dbReference>
<dbReference type="STRING" id="402600.SAMN05216188_105172"/>
<dbReference type="PANTHER" id="PTHR42923">
    <property type="entry name" value="PROTOPORPHYRINOGEN OXIDASE"/>
    <property type="match status" value="1"/>
</dbReference>
<dbReference type="InterPro" id="IPR050464">
    <property type="entry name" value="Zeta_carotene_desat/Oxidored"/>
</dbReference>
<reference evidence="3" key="1">
    <citation type="submission" date="2016-10" db="EMBL/GenBank/DDBJ databases">
        <authorList>
            <person name="Varghese N."/>
            <person name="Submissions S."/>
        </authorList>
    </citation>
    <scope>NUCLEOTIDE SEQUENCE [LARGE SCALE GENOMIC DNA]</scope>
    <source>
        <strain evidence="3">CGMCC 4.3525</strain>
    </source>
</reference>
<dbReference type="InterPro" id="IPR036188">
    <property type="entry name" value="FAD/NAD-bd_sf"/>
</dbReference>
<dbReference type="Gene3D" id="3.50.50.60">
    <property type="entry name" value="FAD/NAD(P)-binding domain"/>
    <property type="match status" value="1"/>
</dbReference>
<dbReference type="Pfam" id="PF01593">
    <property type="entry name" value="Amino_oxidase"/>
    <property type="match status" value="1"/>
</dbReference>
<dbReference type="SUPFAM" id="SSF51905">
    <property type="entry name" value="FAD/NAD(P)-binding domain"/>
    <property type="match status" value="1"/>
</dbReference>
<keyword evidence="3" id="KW-1185">Reference proteome</keyword>
<dbReference type="PANTHER" id="PTHR42923:SF46">
    <property type="entry name" value="AMINE OXIDASE"/>
    <property type="match status" value="1"/>
</dbReference>